<dbReference type="PANTHER" id="PTHR46929:SF4">
    <property type="entry name" value="MYB_SANT-LIKE DOMAIN-CONTAINING PROTEIN"/>
    <property type="match status" value="1"/>
</dbReference>
<reference evidence="2 3" key="1">
    <citation type="journal article" date="2024" name="G3 (Bethesda)">
        <title>Genome assembly of Hibiscus sabdariffa L. provides insights into metabolisms of medicinal natural products.</title>
        <authorList>
            <person name="Kim T."/>
        </authorList>
    </citation>
    <scope>NUCLEOTIDE SEQUENCE [LARGE SCALE GENOMIC DNA]</scope>
    <source>
        <strain evidence="2">TK-2024</strain>
        <tissue evidence="2">Old leaves</tissue>
    </source>
</reference>
<proteinExistence type="predicted"/>
<evidence type="ECO:0008006" key="4">
    <source>
        <dbReference type="Google" id="ProtNLM"/>
    </source>
</evidence>
<accession>A0ABR2PKX5</accession>
<sequence>MSASATIYAYNGSILFYLRLLKGVRRKSIHKQKCLLKFTMHIQEVPNKSDVLKWTQPMDDILIDALLSQQNLGNRVDKVFTTTASGFAWSPDTKTWTAKPEIWKALAKSKPGAKKEEMTTRIANYDKLLMLLAKDREKREGAKGSQLGSYTGGVFYGIPLQDVVGVNMEDNDMNDTGQVDSRAPSQSATSSSRGEK</sequence>
<feature type="region of interest" description="Disordered" evidence="1">
    <location>
        <begin position="168"/>
        <end position="196"/>
    </location>
</feature>
<evidence type="ECO:0000256" key="1">
    <source>
        <dbReference type="SAM" id="MobiDB-lite"/>
    </source>
</evidence>
<dbReference type="Proteomes" id="UP001396334">
    <property type="component" value="Unassembled WGS sequence"/>
</dbReference>
<evidence type="ECO:0000313" key="2">
    <source>
        <dbReference type="EMBL" id="KAK8989105.1"/>
    </source>
</evidence>
<feature type="compositionally biased region" description="Low complexity" evidence="1">
    <location>
        <begin position="181"/>
        <end position="196"/>
    </location>
</feature>
<protein>
    <recommendedName>
        <fullName evidence="4">Myb/SANT-like domain-containing protein</fullName>
    </recommendedName>
</protein>
<keyword evidence="3" id="KW-1185">Reference proteome</keyword>
<evidence type="ECO:0000313" key="3">
    <source>
        <dbReference type="Proteomes" id="UP001396334"/>
    </source>
</evidence>
<dbReference type="EMBL" id="JBBPBN010000057">
    <property type="protein sequence ID" value="KAK8989105.1"/>
    <property type="molecule type" value="Genomic_DNA"/>
</dbReference>
<organism evidence="2 3">
    <name type="scientific">Hibiscus sabdariffa</name>
    <name type="common">roselle</name>
    <dbReference type="NCBI Taxonomy" id="183260"/>
    <lineage>
        <taxon>Eukaryota</taxon>
        <taxon>Viridiplantae</taxon>
        <taxon>Streptophyta</taxon>
        <taxon>Embryophyta</taxon>
        <taxon>Tracheophyta</taxon>
        <taxon>Spermatophyta</taxon>
        <taxon>Magnoliopsida</taxon>
        <taxon>eudicotyledons</taxon>
        <taxon>Gunneridae</taxon>
        <taxon>Pentapetalae</taxon>
        <taxon>rosids</taxon>
        <taxon>malvids</taxon>
        <taxon>Malvales</taxon>
        <taxon>Malvaceae</taxon>
        <taxon>Malvoideae</taxon>
        <taxon>Hibiscus</taxon>
    </lineage>
</organism>
<name>A0ABR2PKX5_9ROSI</name>
<dbReference type="PANTHER" id="PTHR46929">
    <property type="entry name" value="EXPRESSED PROTEIN"/>
    <property type="match status" value="1"/>
</dbReference>
<gene>
    <name evidence="2" type="ORF">V6N11_030472</name>
</gene>
<comment type="caution">
    <text evidence="2">The sequence shown here is derived from an EMBL/GenBank/DDBJ whole genome shotgun (WGS) entry which is preliminary data.</text>
</comment>